<sequence>MESQDFHKLLEQRRTFFCYSGLLSEDVLSTFSSIVREQVNEMEDDAEITKRVFGIFVEQAQNVIRYSKERIATGGTGTVAISRAEDGFLVEAINPMDEQNVVDLRQNLAELKVMDSKELRRAYKQRLRDGPPEGSKGAGLGFIEMARKADRFEFDFVGSTELLFVFKVWIKEVSS</sequence>
<evidence type="ECO:0000313" key="2">
    <source>
        <dbReference type="Proteomes" id="UP000226525"/>
    </source>
</evidence>
<evidence type="ECO:0000313" key="1">
    <source>
        <dbReference type="EMBL" id="MAH64754.1"/>
    </source>
</evidence>
<organism evidence="1 2">
    <name type="scientific">SAR324 cluster bacterium</name>
    <dbReference type="NCBI Taxonomy" id="2024889"/>
    <lineage>
        <taxon>Bacteria</taxon>
        <taxon>Deltaproteobacteria</taxon>
        <taxon>SAR324 cluster</taxon>
    </lineage>
</organism>
<dbReference type="Pfam" id="PF19788">
    <property type="entry name" value="DUF6272"/>
    <property type="match status" value="1"/>
</dbReference>
<gene>
    <name evidence="1" type="ORF">CMN54_15195</name>
</gene>
<dbReference type="Proteomes" id="UP000226525">
    <property type="component" value="Unassembled WGS sequence"/>
</dbReference>
<evidence type="ECO:0008006" key="3">
    <source>
        <dbReference type="Google" id="ProtNLM"/>
    </source>
</evidence>
<name>A0A2D6YNL3_9DELT</name>
<dbReference type="NCBIfam" id="NF038262">
    <property type="entry name" value="SiaB_fam_kinase"/>
    <property type="match status" value="1"/>
</dbReference>
<dbReference type="InterPro" id="IPR046239">
    <property type="entry name" value="DUF6272"/>
</dbReference>
<dbReference type="AlphaFoldDB" id="A0A2D6YNL3"/>
<comment type="caution">
    <text evidence="1">The sequence shown here is derived from an EMBL/GenBank/DDBJ whole genome shotgun (WGS) entry which is preliminary data.</text>
</comment>
<dbReference type="EMBL" id="NZEX01000186">
    <property type="protein sequence ID" value="MAH64754.1"/>
    <property type="molecule type" value="Genomic_DNA"/>
</dbReference>
<reference evidence="2" key="1">
    <citation type="submission" date="2017-09" db="EMBL/GenBank/DDBJ databases">
        <title>The Reconstruction of 2,631 Draft Metagenome-Assembled Genomes from the Global Oceans.</title>
        <authorList>
            <person name="Tully B.J."/>
            <person name="Graham E.D."/>
            <person name="Heidelberg J.F."/>
        </authorList>
    </citation>
    <scope>NUCLEOTIDE SEQUENCE [LARGE SCALE GENOMIC DNA]</scope>
</reference>
<protein>
    <recommendedName>
        <fullName evidence="3">Histidine kinase/HSP90-like ATPase domain-containing protein</fullName>
    </recommendedName>
</protein>
<accession>A0A2D6YNL3</accession>
<proteinExistence type="predicted"/>